<feature type="chain" id="PRO_5031171310" description="Lipoprotein" evidence="1">
    <location>
        <begin position="19"/>
        <end position="130"/>
    </location>
</feature>
<name>A0A7V8V234_9BACT</name>
<evidence type="ECO:0000313" key="2">
    <source>
        <dbReference type="EMBL" id="MBA2113538.1"/>
    </source>
</evidence>
<evidence type="ECO:0000313" key="3">
    <source>
        <dbReference type="Proteomes" id="UP000551616"/>
    </source>
</evidence>
<dbReference type="Proteomes" id="UP000551616">
    <property type="component" value="Unassembled WGS sequence"/>
</dbReference>
<dbReference type="RefSeq" id="WP_207395001.1">
    <property type="nucleotide sequence ID" value="NZ_JABRWO010000001.1"/>
</dbReference>
<organism evidence="2 3">
    <name type="scientific">Bremerella alba</name>
    <dbReference type="NCBI Taxonomy" id="980252"/>
    <lineage>
        <taxon>Bacteria</taxon>
        <taxon>Pseudomonadati</taxon>
        <taxon>Planctomycetota</taxon>
        <taxon>Planctomycetia</taxon>
        <taxon>Pirellulales</taxon>
        <taxon>Pirellulaceae</taxon>
        <taxon>Bremerella</taxon>
    </lineage>
</organism>
<keyword evidence="3" id="KW-1185">Reference proteome</keyword>
<dbReference type="AlphaFoldDB" id="A0A7V8V234"/>
<dbReference type="PROSITE" id="PS51257">
    <property type="entry name" value="PROKAR_LIPOPROTEIN"/>
    <property type="match status" value="1"/>
</dbReference>
<proteinExistence type="predicted"/>
<evidence type="ECO:0000256" key="1">
    <source>
        <dbReference type="SAM" id="SignalP"/>
    </source>
</evidence>
<sequence>MRASIIAFLCITSGMSLLGCTTSEDNPKYPVKGTVTYAGEPIEVGTIVFDPVNGEGPSAMGGIENGNIQAEVTAGEKIVRVSAVRTLERKDQYGEPITESYIPDKYNGTSKLHQTVTRDGANDFVIELEK</sequence>
<dbReference type="EMBL" id="JABRWO010000001">
    <property type="protein sequence ID" value="MBA2113538.1"/>
    <property type="molecule type" value="Genomic_DNA"/>
</dbReference>
<protein>
    <recommendedName>
        <fullName evidence="4">Lipoprotein</fullName>
    </recommendedName>
</protein>
<comment type="caution">
    <text evidence="2">The sequence shown here is derived from an EMBL/GenBank/DDBJ whole genome shotgun (WGS) entry which is preliminary data.</text>
</comment>
<reference evidence="2 3" key="1">
    <citation type="submission" date="2020-05" db="EMBL/GenBank/DDBJ databases">
        <title>Bremerella alba sp. nov., a novel planctomycete isolated from the surface of the macroalga Fucus spiralis.</title>
        <authorList>
            <person name="Godinho O."/>
            <person name="Botelho R."/>
            <person name="Albuquerque L."/>
            <person name="Wiegand S."/>
            <person name="Da Costa M.S."/>
            <person name="Lobo-Da-Cunha A."/>
            <person name="Jogler C."/>
            <person name="Lage O.M."/>
        </authorList>
    </citation>
    <scope>NUCLEOTIDE SEQUENCE [LARGE SCALE GENOMIC DNA]</scope>
    <source>
        <strain evidence="2 3">FF15</strain>
    </source>
</reference>
<gene>
    <name evidence="2" type="ORF">HOV93_06870</name>
</gene>
<keyword evidence="1" id="KW-0732">Signal</keyword>
<feature type="signal peptide" evidence="1">
    <location>
        <begin position="1"/>
        <end position="18"/>
    </location>
</feature>
<evidence type="ECO:0008006" key="4">
    <source>
        <dbReference type="Google" id="ProtNLM"/>
    </source>
</evidence>
<accession>A0A7V8V234</accession>